<dbReference type="AlphaFoldDB" id="A0A0P9FCD5"/>
<evidence type="ECO:0000313" key="6">
    <source>
        <dbReference type="Proteomes" id="UP000050509"/>
    </source>
</evidence>
<gene>
    <name evidence="5" type="ORF">SE17_27570</name>
</gene>
<dbReference type="PANTHER" id="PTHR46470">
    <property type="entry name" value="N-ACYLNEURAMINATE-9-PHOSPHATASE"/>
    <property type="match status" value="1"/>
</dbReference>
<accession>A0A0P9FCD5</accession>
<dbReference type="NCBIfam" id="TIGR01509">
    <property type="entry name" value="HAD-SF-IA-v3"/>
    <property type="match status" value="1"/>
</dbReference>
<dbReference type="SUPFAM" id="SSF56784">
    <property type="entry name" value="HAD-like"/>
    <property type="match status" value="1"/>
</dbReference>
<keyword evidence="2" id="KW-0479">Metal-binding</keyword>
<dbReference type="SFLD" id="SFLDS00003">
    <property type="entry name" value="Haloacid_Dehalogenase"/>
    <property type="match status" value="1"/>
</dbReference>
<comment type="caution">
    <text evidence="5">The sequence shown here is derived from an EMBL/GenBank/DDBJ whole genome shotgun (WGS) entry which is preliminary data.</text>
</comment>
<name>A0A0P9FCD5_9CHLR</name>
<reference evidence="5 6" key="1">
    <citation type="submission" date="2015-09" db="EMBL/GenBank/DDBJ databases">
        <title>Draft genome sequence of Kouleothrix aurantiaca JCM 19913.</title>
        <authorList>
            <person name="Hemp J."/>
        </authorList>
    </citation>
    <scope>NUCLEOTIDE SEQUENCE [LARGE SCALE GENOMIC DNA]</scope>
    <source>
        <strain evidence="5 6">COM-B</strain>
    </source>
</reference>
<evidence type="ECO:0000256" key="2">
    <source>
        <dbReference type="ARBA" id="ARBA00022723"/>
    </source>
</evidence>
<dbReference type="Gene3D" id="3.40.50.1000">
    <property type="entry name" value="HAD superfamily/HAD-like"/>
    <property type="match status" value="1"/>
</dbReference>
<dbReference type="GO" id="GO:0044281">
    <property type="term" value="P:small molecule metabolic process"/>
    <property type="evidence" value="ECO:0007669"/>
    <property type="project" value="UniProtKB-ARBA"/>
</dbReference>
<dbReference type="Proteomes" id="UP000050509">
    <property type="component" value="Unassembled WGS sequence"/>
</dbReference>
<dbReference type="SFLD" id="SFLDG01129">
    <property type="entry name" value="C1.5:_HAD__Beta-PGM__Phosphata"/>
    <property type="match status" value="1"/>
</dbReference>
<comment type="cofactor">
    <cofactor evidence="1">
        <name>Mg(2+)</name>
        <dbReference type="ChEBI" id="CHEBI:18420"/>
    </cofactor>
</comment>
<dbReference type="NCBIfam" id="TIGR01549">
    <property type="entry name" value="HAD-SF-IA-v1"/>
    <property type="match status" value="1"/>
</dbReference>
<evidence type="ECO:0000256" key="3">
    <source>
        <dbReference type="ARBA" id="ARBA00022801"/>
    </source>
</evidence>
<keyword evidence="3" id="KW-0378">Hydrolase</keyword>
<proteinExistence type="predicted"/>
<evidence type="ECO:0000313" key="5">
    <source>
        <dbReference type="EMBL" id="KPV50330.1"/>
    </source>
</evidence>
<organism evidence="5 6">
    <name type="scientific">Kouleothrix aurantiaca</name>
    <dbReference type="NCBI Taxonomy" id="186479"/>
    <lineage>
        <taxon>Bacteria</taxon>
        <taxon>Bacillati</taxon>
        <taxon>Chloroflexota</taxon>
        <taxon>Chloroflexia</taxon>
        <taxon>Chloroflexales</taxon>
        <taxon>Roseiflexineae</taxon>
        <taxon>Roseiflexaceae</taxon>
        <taxon>Kouleothrix</taxon>
    </lineage>
</organism>
<keyword evidence="6" id="KW-1185">Reference proteome</keyword>
<dbReference type="EMBL" id="LJCR01001454">
    <property type="protein sequence ID" value="KPV50330.1"/>
    <property type="molecule type" value="Genomic_DNA"/>
</dbReference>
<sequence length="245" mass="27146">MTHAVIFDMGNTLMNFVRPGTGSWREFEEPGLRGVYSYLVEQGHPIESHEDDFVAAMFQRLAEGWEQSTGGALNMRAIDLIRASAADHALTLDETALLEAVRRYAHPLRQGVSPTPGALETLATLRARGYRLGLISNTIWPAELHLEDLETIGVLPYVEHPLFSGEVGMWKPSAAIFRHALELLDTTPEQAIFVGDSPREDIMGAQGVGMRAVWMRSREFPLGAVQPNATISALPELLPILDEWF</sequence>
<dbReference type="InterPro" id="IPR051400">
    <property type="entry name" value="HAD-like_hydrolase"/>
</dbReference>
<dbReference type="PANTHER" id="PTHR46470:SF2">
    <property type="entry name" value="GLYCERALDEHYDE 3-PHOSPHATE PHOSPHATASE"/>
    <property type="match status" value="1"/>
</dbReference>
<dbReference type="Pfam" id="PF00702">
    <property type="entry name" value="Hydrolase"/>
    <property type="match status" value="1"/>
</dbReference>
<dbReference type="InterPro" id="IPR006439">
    <property type="entry name" value="HAD-SF_hydro_IA"/>
</dbReference>
<evidence type="ECO:0000256" key="1">
    <source>
        <dbReference type="ARBA" id="ARBA00001946"/>
    </source>
</evidence>
<dbReference type="GO" id="GO:0046872">
    <property type="term" value="F:metal ion binding"/>
    <property type="evidence" value="ECO:0007669"/>
    <property type="project" value="UniProtKB-KW"/>
</dbReference>
<keyword evidence="4" id="KW-0460">Magnesium</keyword>
<protein>
    <submittedName>
        <fullName evidence="5">Haloacid dehalogenase</fullName>
    </submittedName>
</protein>
<evidence type="ECO:0000256" key="4">
    <source>
        <dbReference type="ARBA" id="ARBA00022842"/>
    </source>
</evidence>
<dbReference type="InterPro" id="IPR036412">
    <property type="entry name" value="HAD-like_sf"/>
</dbReference>
<dbReference type="Gene3D" id="1.20.120.1600">
    <property type="match status" value="1"/>
</dbReference>
<dbReference type="GO" id="GO:0016791">
    <property type="term" value="F:phosphatase activity"/>
    <property type="evidence" value="ECO:0007669"/>
    <property type="project" value="TreeGrafter"/>
</dbReference>
<dbReference type="PRINTS" id="PR00413">
    <property type="entry name" value="HADHALOGNASE"/>
</dbReference>
<dbReference type="InterPro" id="IPR023214">
    <property type="entry name" value="HAD_sf"/>
</dbReference>